<organism evidence="2 3">
    <name type="scientific">Calothrix parietina FACHB-288</name>
    <dbReference type="NCBI Taxonomy" id="2692896"/>
    <lineage>
        <taxon>Bacteria</taxon>
        <taxon>Bacillati</taxon>
        <taxon>Cyanobacteriota</taxon>
        <taxon>Cyanophyceae</taxon>
        <taxon>Nostocales</taxon>
        <taxon>Calotrichaceae</taxon>
        <taxon>Calothrix</taxon>
    </lineage>
</organism>
<dbReference type="RefSeq" id="WP_190538265.1">
    <property type="nucleotide sequence ID" value="NZ_CAWPNO010000001.1"/>
</dbReference>
<dbReference type="EMBL" id="JACJQH010000001">
    <property type="protein sequence ID" value="MBD2193881.1"/>
    <property type="molecule type" value="Genomic_DNA"/>
</dbReference>
<dbReference type="InterPro" id="IPR001296">
    <property type="entry name" value="Glyco_trans_1"/>
</dbReference>
<dbReference type="CDD" id="cd03801">
    <property type="entry name" value="GT4_PimA-like"/>
    <property type="match status" value="1"/>
</dbReference>
<reference evidence="2 3" key="1">
    <citation type="journal article" date="2020" name="ISME J.">
        <title>Comparative genomics reveals insights into cyanobacterial evolution and habitat adaptation.</title>
        <authorList>
            <person name="Chen M.Y."/>
            <person name="Teng W.K."/>
            <person name="Zhao L."/>
            <person name="Hu C.X."/>
            <person name="Zhou Y.K."/>
            <person name="Han B.P."/>
            <person name="Song L.R."/>
            <person name="Shu W.S."/>
        </authorList>
    </citation>
    <scope>NUCLEOTIDE SEQUENCE [LARGE SCALE GENOMIC DNA]</scope>
    <source>
        <strain evidence="2 3">FACHB-288</strain>
    </source>
</reference>
<dbReference type="Proteomes" id="UP000658514">
    <property type="component" value="Unassembled WGS sequence"/>
</dbReference>
<dbReference type="Gene3D" id="3.40.50.2000">
    <property type="entry name" value="Glycogen Phosphorylase B"/>
    <property type="match status" value="2"/>
</dbReference>
<proteinExistence type="predicted"/>
<dbReference type="PANTHER" id="PTHR12526">
    <property type="entry name" value="GLYCOSYLTRANSFERASE"/>
    <property type="match status" value="1"/>
</dbReference>
<gene>
    <name evidence="2" type="ORF">H6G24_00025</name>
</gene>
<protein>
    <submittedName>
        <fullName evidence="2">Glycosyltransferase family 4 protein</fullName>
    </submittedName>
</protein>
<sequence>MDLRQIVNLNSTENQQLCLDKIRVLVLLGGSELFGHERATIEIFRTLSEIGLKVRFVISSRLGLENIAPYLDKLSLEWIQVPFGYHWYYLQCAPTNLWGVLATNILIWREVQRWQPTHLYTGNWLSLSYAAPFILLSRLPFVYRAGDEIHSSKKVHQWFNRLIFHRVSFLVCNCKFLADKISQKLPFLDPVVIYNSPPYRPEKSINSIEIPKLPQSATLILYVGQISEHKGVPLLIKSMIKLILRGQNVVLWLAGNARWNPELIRQLRTEVKDAGLEERICFLDYVEDTQKLFELADIHVCPSIWDEPSPNVVFEAKQAGVPSVVFPVGGIPELIEHKVNGYICKQATVDALVEGLTYFLEHPKERYQAAEAARASLQLQFSQEKFQQQWAKIFIQSCKNK</sequence>
<dbReference type="PANTHER" id="PTHR12526:SF637">
    <property type="entry name" value="GLYCOSYLTRANSFERASE EPSF-RELATED"/>
    <property type="match status" value="1"/>
</dbReference>
<evidence type="ECO:0000313" key="2">
    <source>
        <dbReference type="EMBL" id="MBD2193881.1"/>
    </source>
</evidence>
<accession>A0ABR8A1P7</accession>
<dbReference type="SUPFAM" id="SSF53756">
    <property type="entry name" value="UDP-Glycosyltransferase/glycogen phosphorylase"/>
    <property type="match status" value="1"/>
</dbReference>
<evidence type="ECO:0000259" key="1">
    <source>
        <dbReference type="Pfam" id="PF00534"/>
    </source>
</evidence>
<name>A0ABR8A1P7_9CYAN</name>
<feature type="domain" description="Glycosyl transferase family 1" evidence="1">
    <location>
        <begin position="210"/>
        <end position="374"/>
    </location>
</feature>
<keyword evidence="3" id="KW-1185">Reference proteome</keyword>
<dbReference type="Pfam" id="PF00534">
    <property type="entry name" value="Glycos_transf_1"/>
    <property type="match status" value="1"/>
</dbReference>
<comment type="caution">
    <text evidence="2">The sequence shown here is derived from an EMBL/GenBank/DDBJ whole genome shotgun (WGS) entry which is preliminary data.</text>
</comment>
<evidence type="ECO:0000313" key="3">
    <source>
        <dbReference type="Proteomes" id="UP000658514"/>
    </source>
</evidence>